<proteinExistence type="predicted"/>
<organism evidence="1 2">
    <name type="scientific">Pseudanabaena catenata USMAC16</name>
    <dbReference type="NCBI Taxonomy" id="1855837"/>
    <lineage>
        <taxon>Bacteria</taxon>
        <taxon>Bacillati</taxon>
        <taxon>Cyanobacteriota</taxon>
        <taxon>Cyanophyceae</taxon>
        <taxon>Pseudanabaenales</taxon>
        <taxon>Pseudanabaenaceae</taxon>
        <taxon>Pseudanabaena</taxon>
    </lineage>
</organism>
<dbReference type="EMBL" id="VBTY01000406">
    <property type="protein sequence ID" value="MDG3497519.1"/>
    <property type="molecule type" value="Genomic_DNA"/>
</dbReference>
<evidence type="ECO:0000313" key="1">
    <source>
        <dbReference type="EMBL" id="MDG3497519.1"/>
    </source>
</evidence>
<accession>A0A9X4RNP5</accession>
<sequence length="146" mass="16183">MIGEYTLSKVVVRIWKDGTIGHPFFGVCVWVEAEPSLIENSVIDAIGQEVNTGLGEVNSRTHDDWINAAIEGAKETLTYLERSSNDNFFLVKITKVIGTEVDTTEDSVKVAASIATWRAINPNSSEPIPKFDQLENIWTVEFPSLV</sequence>
<keyword evidence="2" id="KW-1185">Reference proteome</keyword>
<dbReference type="AlphaFoldDB" id="A0A9X4RNP5"/>
<name>A0A9X4RNP5_9CYAN</name>
<evidence type="ECO:0000313" key="2">
    <source>
        <dbReference type="Proteomes" id="UP001152872"/>
    </source>
</evidence>
<gene>
    <name evidence="1" type="ORF">FEV09_23640</name>
</gene>
<reference evidence="1" key="1">
    <citation type="submission" date="2019-05" db="EMBL/GenBank/DDBJ databases">
        <title>Whole genome sequencing of Pseudanabaena catenata USMAC16.</title>
        <authorList>
            <person name="Khan Z."/>
            <person name="Omar W.M."/>
            <person name="Convey P."/>
            <person name="Merican F."/>
            <person name="Najimudin N."/>
        </authorList>
    </citation>
    <scope>NUCLEOTIDE SEQUENCE</scope>
    <source>
        <strain evidence="1">USMAC16</strain>
    </source>
</reference>
<dbReference type="RefSeq" id="WP_009629762.1">
    <property type="nucleotide sequence ID" value="NZ_VBTY01000406.1"/>
</dbReference>
<protein>
    <submittedName>
        <fullName evidence="1">Uncharacterized protein</fullName>
    </submittedName>
</protein>
<comment type="caution">
    <text evidence="1">The sequence shown here is derived from an EMBL/GenBank/DDBJ whole genome shotgun (WGS) entry which is preliminary data.</text>
</comment>
<dbReference type="Proteomes" id="UP001152872">
    <property type="component" value="Unassembled WGS sequence"/>
</dbReference>